<dbReference type="PIRSF" id="PIRSF006250">
    <property type="entry name" value="NadC_ModD"/>
    <property type="match status" value="1"/>
</dbReference>
<dbReference type="InterPro" id="IPR036068">
    <property type="entry name" value="Nicotinate_pribotase-like_C"/>
</dbReference>
<keyword evidence="3 5" id="KW-0328">Glycosyltransferase</keyword>
<sequence length="288" mass="30462">MYLPPDPQWLRALLNEDCPGLDLTVDLLRIGAQRGVMTFAPKADCVLGGADEAAWLLRDQGLAVTATAGNGARPRGGEVFLTARGAAADLHRCWKACQSLMEYMSGIAGRAALMVERARAANPRVQVAVTRKNLPGAKRVCLEAACCGGATVHRQGLSDSILIFAQHRAFLADGGAKALAAHWEQWRQAMPERKIAVEVDTPEEALLLARAGADVIQCEKFPLPVLTETVRALRAAAPAITILAAGGVNGDNAAAYAATGVDVLVTTWPYFGRPADIKVVMRAACGAE</sequence>
<dbReference type="InterPro" id="IPR006242">
    <property type="entry name" value="ModD"/>
</dbReference>
<dbReference type="InterPro" id="IPR013785">
    <property type="entry name" value="Aldolase_TIM"/>
</dbReference>
<dbReference type="PANTHER" id="PTHR32179:SF4">
    <property type="entry name" value="PYROPHOSPHORYLASE MODD-RELATED"/>
    <property type="match status" value="1"/>
</dbReference>
<dbReference type="EMBL" id="SIXC01000009">
    <property type="protein sequence ID" value="TBH79347.1"/>
    <property type="molecule type" value="Genomic_DNA"/>
</dbReference>
<proteinExistence type="inferred from homology"/>
<dbReference type="Gene3D" id="3.90.1170.20">
    <property type="entry name" value="Quinolinate phosphoribosyl transferase, N-terminal domain"/>
    <property type="match status" value="1"/>
</dbReference>
<name>A0A6H3F9V8_9BACT</name>
<dbReference type="SUPFAM" id="SSF51690">
    <property type="entry name" value="Nicotinate/Quinolinate PRTase C-terminal domain-like"/>
    <property type="match status" value="1"/>
</dbReference>
<protein>
    <recommendedName>
        <fullName evidence="2">Putative pyrophosphorylase ModD</fullName>
    </recommendedName>
</protein>
<dbReference type="Pfam" id="PF01729">
    <property type="entry name" value="QRPTase_C"/>
    <property type="match status" value="1"/>
</dbReference>
<feature type="domain" description="Quinolinate phosphoribosyl transferase C-terminal" evidence="6">
    <location>
        <begin position="107"/>
        <end position="270"/>
    </location>
</feature>
<evidence type="ECO:0000256" key="3">
    <source>
        <dbReference type="ARBA" id="ARBA00022676"/>
    </source>
</evidence>
<evidence type="ECO:0000313" key="8">
    <source>
        <dbReference type="EMBL" id="TBH79347.1"/>
    </source>
</evidence>
<dbReference type="Pfam" id="PF02749">
    <property type="entry name" value="QRPTase_N"/>
    <property type="match status" value="1"/>
</dbReference>
<dbReference type="InterPro" id="IPR027277">
    <property type="entry name" value="NadC/ModD"/>
</dbReference>
<dbReference type="Proteomes" id="UP000292919">
    <property type="component" value="Unassembled WGS sequence"/>
</dbReference>
<evidence type="ECO:0000259" key="7">
    <source>
        <dbReference type="Pfam" id="PF02749"/>
    </source>
</evidence>
<dbReference type="PANTHER" id="PTHR32179">
    <property type="entry name" value="NICOTINATE-NUCLEOTIDE PYROPHOSPHORYLASE [CARBOXYLATING]"/>
    <property type="match status" value="1"/>
</dbReference>
<accession>A0A6H3F9V8</accession>
<evidence type="ECO:0000256" key="4">
    <source>
        <dbReference type="ARBA" id="ARBA00022679"/>
    </source>
</evidence>
<dbReference type="InterPro" id="IPR002638">
    <property type="entry name" value="Quinolinate_PRibosylTrfase_C"/>
</dbReference>
<evidence type="ECO:0000259" key="6">
    <source>
        <dbReference type="Pfam" id="PF01729"/>
    </source>
</evidence>
<dbReference type="Gene3D" id="3.20.20.70">
    <property type="entry name" value="Aldolase class I"/>
    <property type="match status" value="1"/>
</dbReference>
<dbReference type="GO" id="GO:0005737">
    <property type="term" value="C:cytoplasm"/>
    <property type="evidence" value="ECO:0007669"/>
    <property type="project" value="TreeGrafter"/>
</dbReference>
<dbReference type="GO" id="GO:0009435">
    <property type="term" value="P:NAD+ biosynthetic process"/>
    <property type="evidence" value="ECO:0007669"/>
    <property type="project" value="InterPro"/>
</dbReference>
<feature type="domain" description="Quinolinate phosphoribosyl transferase N-terminal" evidence="7">
    <location>
        <begin position="22"/>
        <end position="105"/>
    </location>
</feature>
<dbReference type="SUPFAM" id="SSF54675">
    <property type="entry name" value="Nicotinate/Quinolinate PRTase N-terminal domain-like"/>
    <property type="match status" value="1"/>
</dbReference>
<dbReference type="NCBIfam" id="TIGR01334">
    <property type="entry name" value="modD"/>
    <property type="match status" value="1"/>
</dbReference>
<evidence type="ECO:0000313" key="9">
    <source>
        <dbReference type="Proteomes" id="UP000292919"/>
    </source>
</evidence>
<dbReference type="FunFam" id="3.20.20.70:FF:000030">
    <property type="entry name" value="Nicotinate-nucleotide pyrophosphorylase, carboxylating"/>
    <property type="match status" value="1"/>
</dbReference>
<keyword evidence="4 5" id="KW-0808">Transferase</keyword>
<dbReference type="InterPro" id="IPR037128">
    <property type="entry name" value="Quinolinate_PRibosylTase_N_sf"/>
</dbReference>
<keyword evidence="9" id="KW-1185">Reference proteome</keyword>
<dbReference type="AlphaFoldDB" id="A0A6H3F9V8"/>
<reference evidence="8 9" key="1">
    <citation type="submission" date="2018-12" db="EMBL/GenBank/DDBJ databases">
        <title>First genome draft of Desulfovibrio legallis sp. nov.</title>
        <authorList>
            <person name="Ben Dhia O."/>
            <person name="Najjari A."/>
            <person name="Ferjani R."/>
            <person name="Fhoula I."/>
            <person name="Fardeau M.-L."/>
            <person name="Boudabbous A."/>
            <person name="Ouzari H.I."/>
        </authorList>
    </citation>
    <scope>NUCLEOTIDE SEQUENCE [LARGE SCALE GENOMIC DNA]</scope>
    <source>
        <strain evidence="8 9">H1T</strain>
    </source>
</reference>
<evidence type="ECO:0000256" key="2">
    <source>
        <dbReference type="ARBA" id="ARBA00019205"/>
    </source>
</evidence>
<comment type="caution">
    <text evidence="8">The sequence shown here is derived from an EMBL/GenBank/DDBJ whole genome shotgun (WGS) entry which is preliminary data.</text>
</comment>
<organism evidence="8 9">
    <name type="scientific">Desulfovibrio legallii</name>
    <dbReference type="NCBI Taxonomy" id="571438"/>
    <lineage>
        <taxon>Bacteria</taxon>
        <taxon>Pseudomonadati</taxon>
        <taxon>Thermodesulfobacteriota</taxon>
        <taxon>Desulfovibrionia</taxon>
        <taxon>Desulfovibrionales</taxon>
        <taxon>Desulfovibrionaceae</taxon>
        <taxon>Desulfovibrio</taxon>
    </lineage>
</organism>
<dbReference type="GO" id="GO:0034213">
    <property type="term" value="P:quinolinate catabolic process"/>
    <property type="evidence" value="ECO:0007669"/>
    <property type="project" value="TreeGrafter"/>
</dbReference>
<evidence type="ECO:0000256" key="1">
    <source>
        <dbReference type="ARBA" id="ARBA00009400"/>
    </source>
</evidence>
<evidence type="ECO:0000256" key="5">
    <source>
        <dbReference type="PIRNR" id="PIRNR006250"/>
    </source>
</evidence>
<gene>
    <name evidence="8" type="primary">modD</name>
    <name evidence="8" type="ORF">EB812_08395</name>
</gene>
<dbReference type="GO" id="GO:0004514">
    <property type="term" value="F:nicotinate-nucleotide diphosphorylase (carboxylating) activity"/>
    <property type="evidence" value="ECO:0007669"/>
    <property type="project" value="InterPro"/>
</dbReference>
<dbReference type="InterPro" id="IPR022412">
    <property type="entry name" value="Quinolinate_PRibosylTrfase_N"/>
</dbReference>
<comment type="similarity">
    <text evidence="1 5">Belongs to the NadC/ModD family.</text>
</comment>
<dbReference type="RefSeq" id="WP_118230066.1">
    <property type="nucleotide sequence ID" value="NZ_DBFBQU010000077.1"/>
</dbReference>